<feature type="transmembrane region" description="Helical" evidence="1">
    <location>
        <begin position="9"/>
        <end position="26"/>
    </location>
</feature>
<evidence type="ECO:0000313" key="3">
    <source>
        <dbReference type="Proteomes" id="UP000006271"/>
    </source>
</evidence>
<dbReference type="AlphaFoldDB" id="K5ZXF9"/>
<keyword evidence="1" id="KW-1133">Transmembrane helix</keyword>
<protein>
    <submittedName>
        <fullName evidence="2">Uncharacterized protein</fullName>
    </submittedName>
</protein>
<comment type="caution">
    <text evidence="2">The sequence shown here is derived from an EMBL/GenBank/DDBJ whole genome shotgun (WGS) entry which is preliminary data.</text>
</comment>
<sequence length="57" mass="6898">MKSYQYEEIVFWLSFIAYLISHIASFDIWVQNLLLINALINMCCAIYYAYKHRKDDD</sequence>
<reference evidence="2 3" key="1">
    <citation type="submission" date="2012-02" db="EMBL/GenBank/DDBJ databases">
        <title>The Genome Sequence of Parabacteroides merdae CL03T12C32.</title>
        <authorList>
            <consortium name="The Broad Institute Genome Sequencing Platform"/>
            <person name="Earl A."/>
            <person name="Ward D."/>
            <person name="Feldgarden M."/>
            <person name="Gevers D."/>
            <person name="Zitomersky N.L."/>
            <person name="Coyne M.J."/>
            <person name="Comstock L.E."/>
            <person name="Young S.K."/>
            <person name="Zeng Q."/>
            <person name="Gargeya S."/>
            <person name="Fitzgerald M."/>
            <person name="Haas B."/>
            <person name="Abouelleil A."/>
            <person name="Alvarado L."/>
            <person name="Arachchi H.M."/>
            <person name="Berlin A."/>
            <person name="Chapman S.B."/>
            <person name="Gearin G."/>
            <person name="Goldberg J."/>
            <person name="Griggs A."/>
            <person name="Gujja S."/>
            <person name="Hansen M."/>
            <person name="Heiman D."/>
            <person name="Howarth C."/>
            <person name="Larimer J."/>
            <person name="Lui A."/>
            <person name="MacDonald P.J.P."/>
            <person name="McCowen C."/>
            <person name="Montmayeur A."/>
            <person name="Murphy C."/>
            <person name="Neiman D."/>
            <person name="Pearson M."/>
            <person name="Priest M."/>
            <person name="Roberts A."/>
            <person name="Saif S."/>
            <person name="Shea T."/>
            <person name="Sisk P."/>
            <person name="Stolte C."/>
            <person name="Sykes S."/>
            <person name="Wortman J."/>
            <person name="Nusbaum C."/>
            <person name="Birren B."/>
        </authorList>
    </citation>
    <scope>NUCLEOTIDE SEQUENCE [LARGE SCALE GENOMIC DNA]</scope>
    <source>
        <strain evidence="2 3">CL03T12C32</strain>
    </source>
</reference>
<evidence type="ECO:0000256" key="1">
    <source>
        <dbReference type="SAM" id="Phobius"/>
    </source>
</evidence>
<evidence type="ECO:0000313" key="2">
    <source>
        <dbReference type="EMBL" id="EKN15995.1"/>
    </source>
</evidence>
<name>K5ZXF9_9BACT</name>
<dbReference type="HOGENOM" id="CLU_2992514_0_0_10"/>
<proteinExistence type="predicted"/>
<organism evidence="2 3">
    <name type="scientific">Parabacteroides merdae CL03T12C32</name>
    <dbReference type="NCBI Taxonomy" id="999420"/>
    <lineage>
        <taxon>Bacteria</taxon>
        <taxon>Pseudomonadati</taxon>
        <taxon>Bacteroidota</taxon>
        <taxon>Bacteroidia</taxon>
        <taxon>Bacteroidales</taxon>
        <taxon>Tannerellaceae</taxon>
        <taxon>Parabacteroides</taxon>
    </lineage>
</organism>
<gene>
    <name evidence="2" type="ORF">HMPREF1060_00633</name>
</gene>
<dbReference type="EMBL" id="AGZQ01000002">
    <property type="protein sequence ID" value="EKN15995.1"/>
    <property type="molecule type" value="Genomic_DNA"/>
</dbReference>
<dbReference type="Proteomes" id="UP000006271">
    <property type="component" value="Unassembled WGS sequence"/>
</dbReference>
<accession>K5ZXF9</accession>
<keyword evidence="1" id="KW-0472">Membrane</keyword>
<keyword evidence="1" id="KW-0812">Transmembrane</keyword>
<feature type="transmembrane region" description="Helical" evidence="1">
    <location>
        <begin position="32"/>
        <end position="50"/>
    </location>
</feature>